<dbReference type="InterPro" id="IPR051906">
    <property type="entry name" value="TolC-like"/>
</dbReference>
<dbReference type="GO" id="GO:0015562">
    <property type="term" value="F:efflux transmembrane transporter activity"/>
    <property type="evidence" value="ECO:0007669"/>
    <property type="project" value="InterPro"/>
</dbReference>
<dbReference type="GO" id="GO:0009279">
    <property type="term" value="C:cell outer membrane"/>
    <property type="evidence" value="ECO:0007669"/>
    <property type="project" value="UniProtKB-SubCell"/>
</dbReference>
<evidence type="ECO:0000256" key="2">
    <source>
        <dbReference type="ARBA" id="ARBA00007613"/>
    </source>
</evidence>
<name>A0A3E1NQF7_9BACT</name>
<dbReference type="PANTHER" id="PTHR30026:SF20">
    <property type="entry name" value="OUTER MEMBRANE PROTEIN TOLC"/>
    <property type="match status" value="1"/>
</dbReference>
<proteinExistence type="inferred from homology"/>
<evidence type="ECO:0000256" key="1">
    <source>
        <dbReference type="ARBA" id="ARBA00004442"/>
    </source>
</evidence>
<dbReference type="Gene3D" id="1.20.1600.10">
    <property type="entry name" value="Outer membrane efflux proteins (OEP)"/>
    <property type="match status" value="1"/>
</dbReference>
<comment type="subcellular location">
    <subcellularLocation>
        <location evidence="1">Cell outer membrane</location>
    </subcellularLocation>
</comment>
<sequence length="245" mass="28246">MKHFKTTLLACMLLAAANRTTAQHVYTNANERDKKPVQTTPLFNDSTTNIREKLVLLAMQGPLMKETDHDNRIADLTLKKAKNSWLNLLTVSTNYNDQSFAKKNPNQNYYVYPKYFFGITIPVGIFFSRGAEIKIAREQAAVSRNKQDDAKLQLRSEVLTQYEQYHSMGELIRVQSQVIEDEQAVFLQTEQKFRDGTVSLADFNMASKALNNEIAQRIKLQMQQNVYKVELERYIGMPLEEALKR</sequence>
<feature type="signal peptide" evidence="8">
    <location>
        <begin position="1"/>
        <end position="22"/>
    </location>
</feature>
<dbReference type="SUPFAM" id="SSF56954">
    <property type="entry name" value="Outer membrane efflux proteins (OEP)"/>
    <property type="match status" value="1"/>
</dbReference>
<dbReference type="InterPro" id="IPR003423">
    <property type="entry name" value="OMP_efflux"/>
</dbReference>
<comment type="caution">
    <text evidence="9">The sequence shown here is derived from an EMBL/GenBank/DDBJ whole genome shotgun (WGS) entry which is preliminary data.</text>
</comment>
<evidence type="ECO:0000256" key="6">
    <source>
        <dbReference type="ARBA" id="ARBA00023136"/>
    </source>
</evidence>
<keyword evidence="4" id="KW-1134">Transmembrane beta strand</keyword>
<gene>
    <name evidence="9" type="ORF">DXN05_04245</name>
</gene>
<reference evidence="9 10" key="1">
    <citation type="submission" date="2018-08" db="EMBL/GenBank/DDBJ databases">
        <title>Chitinophagaceae sp. K23C18032701, a novel bacterium isolated from forest soil.</title>
        <authorList>
            <person name="Wang C."/>
        </authorList>
    </citation>
    <scope>NUCLEOTIDE SEQUENCE [LARGE SCALE GENOMIC DNA]</scope>
    <source>
        <strain evidence="9 10">K23C18032701</strain>
    </source>
</reference>
<evidence type="ECO:0000313" key="10">
    <source>
        <dbReference type="Proteomes" id="UP000261284"/>
    </source>
</evidence>
<accession>A0A3E1NQF7</accession>
<dbReference type="Pfam" id="PF02321">
    <property type="entry name" value="OEP"/>
    <property type="match status" value="1"/>
</dbReference>
<dbReference type="Proteomes" id="UP000261284">
    <property type="component" value="Unassembled WGS sequence"/>
</dbReference>
<dbReference type="OrthoDB" id="654651at2"/>
<dbReference type="GO" id="GO:1990281">
    <property type="term" value="C:efflux pump complex"/>
    <property type="evidence" value="ECO:0007669"/>
    <property type="project" value="TreeGrafter"/>
</dbReference>
<evidence type="ECO:0000256" key="8">
    <source>
        <dbReference type="SAM" id="SignalP"/>
    </source>
</evidence>
<keyword evidence="7" id="KW-0998">Cell outer membrane</keyword>
<evidence type="ECO:0000256" key="7">
    <source>
        <dbReference type="ARBA" id="ARBA00023237"/>
    </source>
</evidence>
<evidence type="ECO:0000313" key="9">
    <source>
        <dbReference type="EMBL" id="RFM30189.1"/>
    </source>
</evidence>
<dbReference type="EMBL" id="QTJU01000001">
    <property type="protein sequence ID" value="RFM30189.1"/>
    <property type="molecule type" value="Genomic_DNA"/>
</dbReference>
<keyword evidence="6" id="KW-0472">Membrane</keyword>
<dbReference type="PANTHER" id="PTHR30026">
    <property type="entry name" value="OUTER MEMBRANE PROTEIN TOLC"/>
    <property type="match status" value="1"/>
</dbReference>
<keyword evidence="8" id="KW-0732">Signal</keyword>
<keyword evidence="10" id="KW-1185">Reference proteome</keyword>
<evidence type="ECO:0000256" key="4">
    <source>
        <dbReference type="ARBA" id="ARBA00022452"/>
    </source>
</evidence>
<evidence type="ECO:0000256" key="5">
    <source>
        <dbReference type="ARBA" id="ARBA00022692"/>
    </source>
</evidence>
<keyword evidence="3" id="KW-0813">Transport</keyword>
<evidence type="ECO:0000256" key="3">
    <source>
        <dbReference type="ARBA" id="ARBA00022448"/>
    </source>
</evidence>
<keyword evidence="5" id="KW-0812">Transmembrane</keyword>
<evidence type="ECO:0008006" key="11">
    <source>
        <dbReference type="Google" id="ProtNLM"/>
    </source>
</evidence>
<comment type="similarity">
    <text evidence="2">Belongs to the outer membrane factor (OMF) (TC 1.B.17) family.</text>
</comment>
<dbReference type="GO" id="GO:0015288">
    <property type="term" value="F:porin activity"/>
    <property type="evidence" value="ECO:0007669"/>
    <property type="project" value="TreeGrafter"/>
</dbReference>
<dbReference type="RefSeq" id="WP_116845945.1">
    <property type="nucleotide sequence ID" value="NZ_QTJU01000001.1"/>
</dbReference>
<feature type="chain" id="PRO_5017830864" description="TolC family protein" evidence="8">
    <location>
        <begin position="23"/>
        <end position="245"/>
    </location>
</feature>
<organism evidence="9 10">
    <name type="scientific">Deminuibacter soli</name>
    <dbReference type="NCBI Taxonomy" id="2291815"/>
    <lineage>
        <taxon>Bacteria</taxon>
        <taxon>Pseudomonadati</taxon>
        <taxon>Bacteroidota</taxon>
        <taxon>Chitinophagia</taxon>
        <taxon>Chitinophagales</taxon>
        <taxon>Chitinophagaceae</taxon>
        <taxon>Deminuibacter</taxon>
    </lineage>
</organism>
<dbReference type="AlphaFoldDB" id="A0A3E1NQF7"/>
<protein>
    <recommendedName>
        <fullName evidence="11">TolC family protein</fullName>
    </recommendedName>
</protein>